<dbReference type="AlphaFoldDB" id="B4CXS8"/>
<dbReference type="InterPro" id="IPR029044">
    <property type="entry name" value="Nucleotide-diphossugar_trans"/>
</dbReference>
<comment type="caution">
    <text evidence="2">The sequence shown here is derived from an EMBL/GenBank/DDBJ whole genome shotgun (WGS) entry which is preliminary data.</text>
</comment>
<dbReference type="InParanoid" id="B4CXS8"/>
<dbReference type="RefSeq" id="WP_006978695.1">
    <property type="nucleotide sequence ID" value="NZ_ABVL01000003.1"/>
</dbReference>
<evidence type="ECO:0000313" key="3">
    <source>
        <dbReference type="Proteomes" id="UP000005824"/>
    </source>
</evidence>
<evidence type="ECO:0000256" key="1">
    <source>
        <dbReference type="SAM" id="MobiDB-lite"/>
    </source>
</evidence>
<proteinExistence type="predicted"/>
<gene>
    <name evidence="2" type="ORF">CfE428DRAFT_1369</name>
</gene>
<evidence type="ECO:0008006" key="4">
    <source>
        <dbReference type="Google" id="ProtNLM"/>
    </source>
</evidence>
<feature type="region of interest" description="Disordered" evidence="1">
    <location>
        <begin position="1"/>
        <end position="31"/>
    </location>
</feature>
<protein>
    <recommendedName>
        <fullName evidence="4">Glycosyltransferase 2-like domain-containing protein</fullName>
    </recommendedName>
</protein>
<dbReference type="SUPFAM" id="SSF53448">
    <property type="entry name" value="Nucleotide-diphospho-sugar transferases"/>
    <property type="match status" value="1"/>
</dbReference>
<accession>B4CXS8</accession>
<evidence type="ECO:0000313" key="2">
    <source>
        <dbReference type="EMBL" id="EDY21076.1"/>
    </source>
</evidence>
<dbReference type="Proteomes" id="UP000005824">
    <property type="component" value="Unassembled WGS sequence"/>
</dbReference>
<reference evidence="2 3" key="1">
    <citation type="journal article" date="2011" name="J. Bacteriol.">
        <title>Genome sequence of Chthoniobacter flavus Ellin428, an aerobic heterotrophic soil bacterium.</title>
        <authorList>
            <person name="Kant R."/>
            <person name="van Passel M.W."/>
            <person name="Palva A."/>
            <person name="Lucas S."/>
            <person name="Lapidus A."/>
            <person name="Glavina Del Rio T."/>
            <person name="Dalin E."/>
            <person name="Tice H."/>
            <person name="Bruce D."/>
            <person name="Goodwin L."/>
            <person name="Pitluck S."/>
            <person name="Larimer F.W."/>
            <person name="Land M.L."/>
            <person name="Hauser L."/>
            <person name="Sangwan P."/>
            <person name="de Vos W.M."/>
            <person name="Janssen P.H."/>
            <person name="Smidt H."/>
        </authorList>
    </citation>
    <scope>NUCLEOTIDE SEQUENCE [LARGE SCALE GENOMIC DNA]</scope>
    <source>
        <strain evidence="2 3">Ellin428</strain>
    </source>
</reference>
<keyword evidence="3" id="KW-1185">Reference proteome</keyword>
<dbReference type="EMBL" id="ABVL01000003">
    <property type="protein sequence ID" value="EDY21076.1"/>
    <property type="molecule type" value="Genomic_DNA"/>
</dbReference>
<organism evidence="2 3">
    <name type="scientific">Chthoniobacter flavus Ellin428</name>
    <dbReference type="NCBI Taxonomy" id="497964"/>
    <lineage>
        <taxon>Bacteria</taxon>
        <taxon>Pseudomonadati</taxon>
        <taxon>Verrucomicrobiota</taxon>
        <taxon>Spartobacteria</taxon>
        <taxon>Chthoniobacterales</taxon>
        <taxon>Chthoniobacteraceae</taxon>
        <taxon>Chthoniobacter</taxon>
    </lineage>
</organism>
<sequence length="273" mass="30901">MKPPAYQSPNSAQSDRPAGARDAHAILPPPRARSQPVRYLEGVTTCVNYADFLDVTLSENLHHFNEFVVVTTPDDLATQNVCSKHGVICVETNVFSKDGTHFAAGKSHAINLGLSHLKQTGWLLHLDADIALPDRFRAMLDKAALDPTCLHGADRLEVRSHDRWAQVQGDEGYARQYRYRFLLSAPELPLSPRFVHDVHGFCPLGYFQLWHSSQRRQYPYNQGGREQTDVLFATQWEPEDRRILPTVLCYHLQSEPAPLGANWHGRRTKPFTP</sequence>
<name>B4CXS8_9BACT</name>
<dbReference type="STRING" id="497964.CfE428DRAFT_1369"/>